<dbReference type="GO" id="GO:0006826">
    <property type="term" value="P:iron ion transport"/>
    <property type="evidence" value="ECO:0007669"/>
    <property type="project" value="TreeGrafter"/>
</dbReference>
<dbReference type="GO" id="GO:0015677">
    <property type="term" value="P:copper ion import"/>
    <property type="evidence" value="ECO:0007669"/>
    <property type="project" value="TreeGrafter"/>
</dbReference>
<keyword evidence="11" id="KW-0406">Ion transport</keyword>
<evidence type="ECO:0000256" key="12">
    <source>
        <dbReference type="ARBA" id="ARBA00023136"/>
    </source>
</evidence>
<evidence type="ECO:0000256" key="13">
    <source>
        <dbReference type="PIRSR" id="PIRSR600407-1"/>
    </source>
</evidence>
<evidence type="ECO:0000313" key="22">
    <source>
        <dbReference type="EMBL" id="KAG0687774.1"/>
    </source>
</evidence>
<keyword evidence="14" id="KW-0067">ATP-binding</keyword>
<feature type="chain" id="PRO_5040394237" evidence="18">
    <location>
        <begin position="21"/>
        <end position="1309"/>
    </location>
</feature>
<dbReference type="Pfam" id="PF01794">
    <property type="entry name" value="Ferric_reduct"/>
    <property type="match status" value="1"/>
</dbReference>
<evidence type="ECO:0000256" key="6">
    <source>
        <dbReference type="ARBA" id="ARBA00022801"/>
    </source>
</evidence>
<evidence type="ECO:0000256" key="18">
    <source>
        <dbReference type="SAM" id="SignalP"/>
    </source>
</evidence>
<evidence type="ECO:0000256" key="10">
    <source>
        <dbReference type="ARBA" id="ARBA00023002"/>
    </source>
</evidence>
<dbReference type="InterPro" id="IPR013112">
    <property type="entry name" value="FAD-bd_8"/>
</dbReference>
<keyword evidence="23" id="KW-1185">Reference proteome</keyword>
<evidence type="ECO:0000256" key="11">
    <source>
        <dbReference type="ARBA" id="ARBA00023065"/>
    </source>
</evidence>
<evidence type="ECO:0000256" key="3">
    <source>
        <dbReference type="ARBA" id="ARBA00022448"/>
    </source>
</evidence>
<dbReference type="GO" id="GO:0006879">
    <property type="term" value="P:intracellular iron ion homeostasis"/>
    <property type="evidence" value="ECO:0007669"/>
    <property type="project" value="TreeGrafter"/>
</dbReference>
<dbReference type="GO" id="GO:0005524">
    <property type="term" value="F:ATP binding"/>
    <property type="evidence" value="ECO:0007669"/>
    <property type="project" value="UniProtKB-KW"/>
</dbReference>
<feature type="active site" description="Proton acceptor" evidence="13">
    <location>
        <position position="813"/>
    </location>
</feature>
<dbReference type="Gene3D" id="3.30.420.40">
    <property type="match status" value="1"/>
</dbReference>
<dbReference type="Pfam" id="PF01150">
    <property type="entry name" value="GDA1_CD39"/>
    <property type="match status" value="1"/>
</dbReference>
<keyword evidence="5 17" id="KW-0812">Transmembrane</keyword>
<dbReference type="Gene3D" id="3.30.420.150">
    <property type="entry name" value="Exopolyphosphatase. Domain 2"/>
    <property type="match status" value="1"/>
</dbReference>
<dbReference type="PANTHER" id="PTHR32361:SF9">
    <property type="entry name" value="FERRIC REDUCTASE TRANSMEMBRANE COMPONENT 3-RELATED"/>
    <property type="match status" value="1"/>
</dbReference>
<dbReference type="Pfam" id="PF08022">
    <property type="entry name" value="FAD_binding_8"/>
    <property type="match status" value="1"/>
</dbReference>
<feature type="binding site" evidence="14">
    <location>
        <begin position="853"/>
        <end position="857"/>
    </location>
    <ligand>
        <name>ATP</name>
        <dbReference type="ChEBI" id="CHEBI:30616"/>
    </ligand>
</feature>
<accession>A0A9P6WIH0</accession>
<dbReference type="Proteomes" id="UP000697127">
    <property type="component" value="Unassembled WGS sequence"/>
</dbReference>
<dbReference type="InterPro" id="IPR051410">
    <property type="entry name" value="Ferric/Cupric_Reductase"/>
</dbReference>
<keyword evidence="7" id="KW-0274">FAD</keyword>
<dbReference type="GO" id="GO:0005886">
    <property type="term" value="C:plasma membrane"/>
    <property type="evidence" value="ECO:0007669"/>
    <property type="project" value="TreeGrafter"/>
</dbReference>
<evidence type="ECO:0000256" key="14">
    <source>
        <dbReference type="PIRSR" id="PIRSR600407-2"/>
    </source>
</evidence>
<dbReference type="PROSITE" id="PS01238">
    <property type="entry name" value="GDA1_CD39_NTPASE"/>
    <property type="match status" value="1"/>
</dbReference>
<keyword evidence="10" id="KW-0560">Oxidoreductase</keyword>
<dbReference type="CDD" id="cd06186">
    <property type="entry name" value="NOX_Duox_like_FAD_NADP"/>
    <property type="match status" value="1"/>
</dbReference>
<evidence type="ECO:0000256" key="8">
    <source>
        <dbReference type="ARBA" id="ARBA00022982"/>
    </source>
</evidence>
<dbReference type="GO" id="GO:0017110">
    <property type="term" value="F:nucleoside diphosphate phosphatase activity"/>
    <property type="evidence" value="ECO:0007669"/>
    <property type="project" value="UniProtKB-ARBA"/>
</dbReference>
<feature type="transmembrane region" description="Helical" evidence="17">
    <location>
        <begin position="172"/>
        <end position="193"/>
    </location>
</feature>
<reference evidence="22" key="1">
    <citation type="submission" date="2020-11" db="EMBL/GenBank/DDBJ databases">
        <title>Kefir isolates.</title>
        <authorList>
            <person name="Marcisauskas S."/>
            <person name="Kim Y."/>
            <person name="Blasche S."/>
        </authorList>
    </citation>
    <scope>NUCLEOTIDE SEQUENCE</scope>
    <source>
        <strain evidence="22">Olga-1</strain>
    </source>
</reference>
<dbReference type="InterPro" id="IPR013121">
    <property type="entry name" value="Fe_red_NAD-bd_6"/>
</dbReference>
<dbReference type="InterPro" id="IPR000407">
    <property type="entry name" value="GDA1_CD39_NTPase"/>
</dbReference>
<evidence type="ECO:0000256" key="5">
    <source>
        <dbReference type="ARBA" id="ARBA00022692"/>
    </source>
</evidence>
<gene>
    <name evidence="22" type="primary">YND1</name>
    <name evidence="22" type="ORF">C6P40_001885</name>
</gene>
<evidence type="ECO:0000256" key="15">
    <source>
        <dbReference type="RuleBase" id="RU003833"/>
    </source>
</evidence>
<keyword evidence="12 17" id="KW-0472">Membrane</keyword>
<keyword evidence="6 15" id="KW-0378">Hydrolase</keyword>
<evidence type="ECO:0000313" key="23">
    <source>
        <dbReference type="Proteomes" id="UP000697127"/>
    </source>
</evidence>
<comment type="subcellular location">
    <subcellularLocation>
        <location evidence="1">Membrane</location>
        <topology evidence="1">Multi-pass membrane protein</topology>
    </subcellularLocation>
</comment>
<keyword evidence="18" id="KW-0732">Signal</keyword>
<name>A0A9P6WIH0_9ASCO</name>
<feature type="transmembrane region" description="Helical" evidence="17">
    <location>
        <begin position="1164"/>
        <end position="1182"/>
    </location>
</feature>
<evidence type="ECO:0000256" key="4">
    <source>
        <dbReference type="ARBA" id="ARBA00022630"/>
    </source>
</evidence>
<evidence type="ECO:0000256" key="1">
    <source>
        <dbReference type="ARBA" id="ARBA00004141"/>
    </source>
</evidence>
<dbReference type="InterPro" id="IPR013130">
    <property type="entry name" value="Fe3_Rdtase_TM_dom"/>
</dbReference>
<evidence type="ECO:0000259" key="20">
    <source>
        <dbReference type="Pfam" id="PF08022"/>
    </source>
</evidence>
<dbReference type="InterPro" id="IPR039261">
    <property type="entry name" value="FNR_nucleotide-bd"/>
</dbReference>
<comment type="caution">
    <text evidence="22">The sequence shown here is derived from an EMBL/GenBank/DDBJ whole genome shotgun (WGS) entry which is preliminary data.</text>
</comment>
<dbReference type="GO" id="GO:0005794">
    <property type="term" value="C:Golgi apparatus"/>
    <property type="evidence" value="ECO:0007669"/>
    <property type="project" value="UniProtKB-ARBA"/>
</dbReference>
<comment type="similarity">
    <text evidence="2 15">Belongs to the GDA1/CD39 NTPase family.</text>
</comment>
<feature type="domain" description="FAD-binding 8" evidence="20">
    <location>
        <begin position="406"/>
        <end position="498"/>
    </location>
</feature>
<organism evidence="22 23">
    <name type="scientific">Pichia californica</name>
    <dbReference type="NCBI Taxonomy" id="460514"/>
    <lineage>
        <taxon>Eukaryota</taxon>
        <taxon>Fungi</taxon>
        <taxon>Dikarya</taxon>
        <taxon>Ascomycota</taxon>
        <taxon>Saccharomycotina</taxon>
        <taxon>Pichiomycetes</taxon>
        <taxon>Pichiales</taxon>
        <taxon>Pichiaceae</taxon>
        <taxon>Pichia</taxon>
    </lineage>
</organism>
<keyword evidence="9 17" id="KW-1133">Transmembrane helix</keyword>
<protein>
    <submittedName>
        <fullName evidence="22">Golgi apyrase</fullName>
    </submittedName>
</protein>
<feature type="transmembrane region" description="Helical" evidence="17">
    <location>
        <begin position="326"/>
        <end position="346"/>
    </location>
</feature>
<evidence type="ECO:0000256" key="16">
    <source>
        <dbReference type="SAM" id="MobiDB-lite"/>
    </source>
</evidence>
<evidence type="ECO:0000259" key="21">
    <source>
        <dbReference type="Pfam" id="PF08030"/>
    </source>
</evidence>
<dbReference type="Gene3D" id="3.40.50.80">
    <property type="entry name" value="Nucleotide-binding domain of ferredoxin-NADP reductase (FNR) module"/>
    <property type="match status" value="1"/>
</dbReference>
<sequence length="1309" mass="147697">MKNILKVITLLLSIANRCLADDAVYIPTTMSFNKGSAEIWSCYTGVEDFVYDYTPLMLGLYSSTYDVLCGYPPATGSILLCSVNISAIQTEKYFKKIFKATANYCARYSSFSYDSDFYEAQYENATKHFVEYYNVENFSQPLYSPVMPNVSALLKEYKGYRSYYFNIDAGTWFSVGICGYFSVLTLISAVYNFTREAGLTRFINNSKISKLCQKYIIFPTLFPNGKFTQYYGWKYFSLLFPNRAQFLVDLGLFIMQVAFYSRSYGAKGTHWFGDETYAWQRFLSDRTGIMAFVVAYWMFLDSMIHSVAYTIECLGYYVYYLQNDRYFACGVAATVLCGFLLLQAMHPLRSWYYEYFLTIHVVIALCFIIMCWYHCRELGWLEWLIAACSVWFFDRLLRAIRMAAFGYKDATITAVDNELMKVEVAKPSWWFHKPGTYCYVYFSGWLFWENHPFTTVVEGDKICAYIKVKRGVTARVWKQLIKNNNTITRRICIEGPYGGDGFPKLKKCNETILIAGGSGAPGILESAGQVNTGKMVWVAPNLQTVKAYQKLIENVKIPLEIFITKEQSEKKILSLQELFVSFNIESSGKDTDSSGKESDSDKNIDLSSPGLITVNYCRPNLYEIIDSSIRDSNSNNIGIMSCAPPAMSDEIRNIIANNATSWEKSTTIKYNTMGSPPASYAIIIDSGSSGSRGIVYEYISDPTNDPNSLPKIKQISNKKTKPGLSTFGKRKKGTYDLWRDHFEDIVNSAKQAIPSNLHSSTPIFVQATAGMRLLPTHDRDRILDETCQILSMKCDFIVQPCNEHVEVIDGDTEGLYGWLALNYLTNKLTDIVDSDKESISKSRHPYGFMDMGGASTQLAFVPSRKDQLDKHSDDMYTVSLRNNAGKMSEWSVFVSSWLGFGANEARRRQLDALINALPSEVNYDSDGDGKGDLMDPCSPVGMKTDVDYNGKTFTVTGSGEYEGCLKTIYPLLLNHMPCSDEPCLFNGVHAPAMDFSMEKFVGVSEYWYTANDVFKLTGEYNYEDFESATSEFCKTDWNVILDKFERKEYGDALSMDLLQTSCFKASWIVNILHEGFGIPRLGVDDDTNINEKDEPIFKSVNNIDGNELSWTLGKMVLYASSQNQGDGTVGIFPGSSVIKHTPSINPNTAAKDAAEDSSSILDNLLVFSVFGLILMALYYFTIKKFGSLNKLLKKIHGYNKLEQTEELINLEEGRSLSHQVSSTNLDNGLRTRSTMNLHDLSNSFSNDDANDSLNFISGLGHDTLKHSFTVSNFREPPQQSSSKPINKIPQNFFNLGNGSQQSFKRISTL</sequence>
<dbReference type="SFLD" id="SFLDG01168">
    <property type="entry name" value="Ferric_reductase_subgroup_(FRE"/>
    <property type="match status" value="1"/>
</dbReference>
<dbReference type="GO" id="GO:0000293">
    <property type="term" value="F:ferric-chelate reductase activity"/>
    <property type="evidence" value="ECO:0007669"/>
    <property type="project" value="UniProtKB-ARBA"/>
</dbReference>
<dbReference type="EMBL" id="PUHW01000218">
    <property type="protein sequence ID" value="KAG0687774.1"/>
    <property type="molecule type" value="Genomic_DNA"/>
</dbReference>
<evidence type="ECO:0000256" key="2">
    <source>
        <dbReference type="ARBA" id="ARBA00009283"/>
    </source>
</evidence>
<evidence type="ECO:0000256" key="7">
    <source>
        <dbReference type="ARBA" id="ARBA00022827"/>
    </source>
</evidence>
<dbReference type="PANTHER" id="PTHR32361">
    <property type="entry name" value="FERRIC/CUPRIC REDUCTASE TRANSMEMBRANE COMPONENT"/>
    <property type="match status" value="1"/>
</dbReference>
<evidence type="ECO:0000259" key="19">
    <source>
        <dbReference type="Pfam" id="PF01794"/>
    </source>
</evidence>
<dbReference type="Pfam" id="PF08030">
    <property type="entry name" value="NAD_binding_6"/>
    <property type="match status" value="1"/>
</dbReference>
<evidence type="ECO:0000256" key="17">
    <source>
        <dbReference type="SAM" id="Phobius"/>
    </source>
</evidence>
<feature type="transmembrane region" description="Helical" evidence="17">
    <location>
        <begin position="289"/>
        <end position="319"/>
    </location>
</feature>
<feature type="transmembrane region" description="Helical" evidence="17">
    <location>
        <begin position="352"/>
        <end position="373"/>
    </location>
</feature>
<keyword evidence="3" id="KW-0813">Transport</keyword>
<feature type="region of interest" description="Disordered" evidence="16">
    <location>
        <begin position="1272"/>
        <end position="1296"/>
    </location>
</feature>
<proteinExistence type="inferred from homology"/>
<keyword evidence="8" id="KW-0249">Electron transport</keyword>
<feature type="domain" description="Ferric reductase NAD binding" evidence="21">
    <location>
        <begin position="512"/>
        <end position="654"/>
    </location>
</feature>
<keyword evidence="4" id="KW-0285">Flavoprotein</keyword>
<keyword evidence="14" id="KW-0547">Nucleotide-binding</keyword>
<evidence type="ECO:0000256" key="9">
    <source>
        <dbReference type="ARBA" id="ARBA00022989"/>
    </source>
</evidence>
<feature type="signal peptide" evidence="18">
    <location>
        <begin position="1"/>
        <end position="20"/>
    </location>
</feature>
<feature type="domain" description="Ferric oxidoreductase" evidence="19">
    <location>
        <begin position="293"/>
        <end position="371"/>
    </location>
</feature>